<protein>
    <submittedName>
        <fullName evidence="2">Uncharacterized protein</fullName>
    </submittedName>
</protein>
<keyword evidence="1" id="KW-1133">Transmembrane helix</keyword>
<gene>
    <name evidence="2" type="ORF">SAMN04488047_11377</name>
</gene>
<keyword evidence="1" id="KW-0472">Membrane</keyword>
<dbReference type="OrthoDB" id="7406133at2"/>
<dbReference type="STRING" id="441119.SAMN04488047_11377"/>
<evidence type="ECO:0000313" key="3">
    <source>
        <dbReference type="Proteomes" id="UP000199356"/>
    </source>
</evidence>
<dbReference type="RefSeq" id="WP_093423788.1">
    <property type="nucleotide sequence ID" value="NZ_FOXA01000013.1"/>
</dbReference>
<dbReference type="Proteomes" id="UP000199356">
    <property type="component" value="Unassembled WGS sequence"/>
</dbReference>
<dbReference type="EMBL" id="FOXA01000013">
    <property type="protein sequence ID" value="SFP81338.1"/>
    <property type="molecule type" value="Genomic_DNA"/>
</dbReference>
<evidence type="ECO:0000313" key="2">
    <source>
        <dbReference type="EMBL" id="SFP81338.1"/>
    </source>
</evidence>
<dbReference type="AlphaFoldDB" id="A0A1I5TEF7"/>
<sequence>MLEWIRQNYEIVQVAVGVVTVFVWVAYLQLLLISFRRQRRPMILINCGAGEGVRARCFISNLGMEPVYLLDVTIRVETCEGFETAAITDRNPELEGEVSRPADATHQGPLETGNILDIGSFETLVERAIGDEEGVHWEDVVRLELTAIIATAADNRLGGARRSFAIEEGDPYRLVAESLTASQIRSRADRRRITRWLEERRRGVARYSE</sequence>
<feature type="transmembrane region" description="Helical" evidence="1">
    <location>
        <begin position="12"/>
        <end position="33"/>
    </location>
</feature>
<organism evidence="2 3">
    <name type="scientific">Tranquillimonas alkanivorans</name>
    <dbReference type="NCBI Taxonomy" id="441119"/>
    <lineage>
        <taxon>Bacteria</taxon>
        <taxon>Pseudomonadati</taxon>
        <taxon>Pseudomonadota</taxon>
        <taxon>Alphaproteobacteria</taxon>
        <taxon>Rhodobacterales</taxon>
        <taxon>Roseobacteraceae</taxon>
        <taxon>Tranquillimonas</taxon>
    </lineage>
</organism>
<evidence type="ECO:0000256" key="1">
    <source>
        <dbReference type="SAM" id="Phobius"/>
    </source>
</evidence>
<keyword evidence="3" id="KW-1185">Reference proteome</keyword>
<keyword evidence="1" id="KW-0812">Transmembrane</keyword>
<proteinExistence type="predicted"/>
<accession>A0A1I5TEF7</accession>
<name>A0A1I5TEF7_9RHOB</name>
<reference evidence="2 3" key="1">
    <citation type="submission" date="2016-10" db="EMBL/GenBank/DDBJ databases">
        <authorList>
            <person name="de Groot N.N."/>
        </authorList>
    </citation>
    <scope>NUCLEOTIDE SEQUENCE [LARGE SCALE GENOMIC DNA]</scope>
    <source>
        <strain evidence="2 3">DSM 19547</strain>
    </source>
</reference>